<organism evidence="1 2">
    <name type="scientific">Apolygus lucorum</name>
    <name type="common">Small green plant bug</name>
    <name type="synonym">Lygocoris lucorum</name>
    <dbReference type="NCBI Taxonomy" id="248454"/>
    <lineage>
        <taxon>Eukaryota</taxon>
        <taxon>Metazoa</taxon>
        <taxon>Ecdysozoa</taxon>
        <taxon>Arthropoda</taxon>
        <taxon>Hexapoda</taxon>
        <taxon>Insecta</taxon>
        <taxon>Pterygota</taxon>
        <taxon>Neoptera</taxon>
        <taxon>Paraneoptera</taxon>
        <taxon>Hemiptera</taxon>
        <taxon>Heteroptera</taxon>
        <taxon>Panheteroptera</taxon>
        <taxon>Cimicomorpha</taxon>
        <taxon>Miridae</taxon>
        <taxon>Mirini</taxon>
        <taxon>Apolygus</taxon>
    </lineage>
</organism>
<evidence type="ECO:0008006" key="3">
    <source>
        <dbReference type="Google" id="ProtNLM"/>
    </source>
</evidence>
<dbReference type="Proteomes" id="UP000466442">
    <property type="component" value="Unassembled WGS sequence"/>
</dbReference>
<gene>
    <name evidence="1" type="ORF">GE061_011644</name>
</gene>
<comment type="caution">
    <text evidence="1">The sequence shown here is derived from an EMBL/GenBank/DDBJ whole genome shotgun (WGS) entry which is preliminary data.</text>
</comment>
<name>A0A6A4K858_APOLU</name>
<accession>A0A6A4K858</accession>
<dbReference type="EMBL" id="WIXP02000003">
    <property type="protein sequence ID" value="KAF6213918.1"/>
    <property type="molecule type" value="Genomic_DNA"/>
</dbReference>
<evidence type="ECO:0000313" key="2">
    <source>
        <dbReference type="Proteomes" id="UP000466442"/>
    </source>
</evidence>
<dbReference type="OrthoDB" id="6599116at2759"/>
<dbReference type="AlphaFoldDB" id="A0A6A4K858"/>
<reference evidence="1" key="1">
    <citation type="journal article" date="2021" name="Mol. Ecol. Resour.">
        <title>Apolygus lucorum genome provides insights into omnivorousness and mesophyll feeding.</title>
        <authorList>
            <person name="Liu Y."/>
            <person name="Liu H."/>
            <person name="Wang H."/>
            <person name="Huang T."/>
            <person name="Liu B."/>
            <person name="Yang B."/>
            <person name="Yin L."/>
            <person name="Li B."/>
            <person name="Zhang Y."/>
            <person name="Zhang S."/>
            <person name="Jiang F."/>
            <person name="Zhang X."/>
            <person name="Ren Y."/>
            <person name="Wang B."/>
            <person name="Wang S."/>
            <person name="Lu Y."/>
            <person name="Wu K."/>
            <person name="Fan W."/>
            <person name="Wang G."/>
        </authorList>
    </citation>
    <scope>NUCLEOTIDE SEQUENCE</scope>
    <source>
        <strain evidence="1">12Hb</strain>
    </source>
</reference>
<keyword evidence="2" id="KW-1185">Reference proteome</keyword>
<protein>
    <recommendedName>
        <fullName evidence="3">MULE transposase domain-containing protein</fullName>
    </recommendedName>
</protein>
<sequence>MAIRNAAVATWPAIQVVGCRFHLTQASWYRQIQACGLQTLYQDKESEEGKWMKLVFGMPFLASNDVASCFILDMLPSMPVNSRVFDFAEYLLEYYIFDTSTFPPSQWAFPGTDSARTTNACKSFHSSFSKNFYCDNPNIFLFLDAIKDSQITSQATINSFNSSKTIRRGRKQKKNKTHLENCLEKYNNCEISAYDLVQRVQFHYGHQEQ</sequence>
<proteinExistence type="predicted"/>
<evidence type="ECO:0000313" key="1">
    <source>
        <dbReference type="EMBL" id="KAF6213918.1"/>
    </source>
</evidence>